<dbReference type="AlphaFoldDB" id="A0A9Q1L2H8"/>
<evidence type="ECO:0000313" key="1">
    <source>
        <dbReference type="EMBL" id="KAJ8527082.1"/>
    </source>
</evidence>
<protein>
    <submittedName>
        <fullName evidence="1">Uncharacterized protein</fullName>
    </submittedName>
</protein>
<comment type="caution">
    <text evidence="1">The sequence shown here is derived from an EMBL/GenBank/DDBJ whole genome shotgun (WGS) entry which is preliminary data.</text>
</comment>
<dbReference type="Proteomes" id="UP001152561">
    <property type="component" value="Unassembled WGS sequence"/>
</dbReference>
<gene>
    <name evidence="1" type="ORF">K7X08_029559</name>
</gene>
<organism evidence="1 2">
    <name type="scientific">Anisodus acutangulus</name>
    <dbReference type="NCBI Taxonomy" id="402998"/>
    <lineage>
        <taxon>Eukaryota</taxon>
        <taxon>Viridiplantae</taxon>
        <taxon>Streptophyta</taxon>
        <taxon>Embryophyta</taxon>
        <taxon>Tracheophyta</taxon>
        <taxon>Spermatophyta</taxon>
        <taxon>Magnoliopsida</taxon>
        <taxon>eudicotyledons</taxon>
        <taxon>Gunneridae</taxon>
        <taxon>Pentapetalae</taxon>
        <taxon>asterids</taxon>
        <taxon>lamiids</taxon>
        <taxon>Solanales</taxon>
        <taxon>Solanaceae</taxon>
        <taxon>Solanoideae</taxon>
        <taxon>Hyoscyameae</taxon>
        <taxon>Anisodus</taxon>
    </lineage>
</organism>
<keyword evidence="2" id="KW-1185">Reference proteome</keyword>
<proteinExistence type="predicted"/>
<accession>A0A9Q1L2H8</accession>
<evidence type="ECO:0000313" key="2">
    <source>
        <dbReference type="Proteomes" id="UP001152561"/>
    </source>
</evidence>
<sequence length="68" mass="7685">MSLKSDNYIIASVSSLLRPHFCTFRGEIPLQFSDVDLCCAPKEKFFVVLCCLYKFTVPVGKSFVVAFK</sequence>
<name>A0A9Q1L2H8_9SOLA</name>
<dbReference type="EMBL" id="JAJAGQ010000024">
    <property type="protein sequence ID" value="KAJ8527082.1"/>
    <property type="molecule type" value="Genomic_DNA"/>
</dbReference>
<reference evidence="2" key="1">
    <citation type="journal article" date="2023" name="Proc. Natl. Acad. Sci. U.S.A.">
        <title>Genomic and structural basis for evolution of tropane alkaloid biosynthesis.</title>
        <authorList>
            <person name="Wanga Y.-J."/>
            <person name="Taina T."/>
            <person name="Yua J.-Y."/>
            <person name="Lia J."/>
            <person name="Xua B."/>
            <person name="Chenc J."/>
            <person name="D'Auriad J.C."/>
            <person name="Huanga J.-P."/>
            <person name="Huanga S.-X."/>
        </authorList>
    </citation>
    <scope>NUCLEOTIDE SEQUENCE [LARGE SCALE GENOMIC DNA]</scope>
    <source>
        <strain evidence="2">cv. KIB-2019</strain>
    </source>
</reference>